<dbReference type="Proteomes" id="UP000537204">
    <property type="component" value="Unassembled WGS sequence"/>
</dbReference>
<dbReference type="AlphaFoldDB" id="A0A7W9E141"/>
<dbReference type="EMBL" id="JACHCE010000004">
    <property type="protein sequence ID" value="MBB5637270.1"/>
    <property type="molecule type" value="Genomic_DNA"/>
</dbReference>
<evidence type="ECO:0000313" key="1">
    <source>
        <dbReference type="EMBL" id="MBB5637270.1"/>
    </source>
</evidence>
<dbReference type="RefSeq" id="WP_183883137.1">
    <property type="nucleotide sequence ID" value="NZ_JACHCE010000004.1"/>
</dbReference>
<sequence length="383" mass="44885">MINTVFSPIIFIEMFGYPPFIFKEAQQVVHAEEKGKERVFFCIFEKPHVILAAFISNPMVGKNHVKQHFIPVCYLRGFSGNDKTLYVYDKQISKAYCKAIEKIGYADNLYRIDKKYHNKETNDPIDENYYETEYFAKNIESEYNRILIDIKRRVQEWLTHKNPTPAFSSNVDKDHFAAYVGIQYLRLPWVREMHYNSYQKSKDKTLEIIKAFLINENPELEPSRDLKFKHDERYGAVLHSFIYTDAKIVKTMQDRLLNKSWAILASTESNLFTSDNPLVVINRLGVEAALGDLTMRGAQIIFPIAGNLAISMWDQDYFDHKKHVLDGFNLITSKEIRTHNLYQYLNARQHVYQATNAFSIIKDVLSRNDGVHMWYPQPGFEVY</sequence>
<accession>A0A7W9E141</accession>
<dbReference type="Pfam" id="PF14022">
    <property type="entry name" value="DUF4238"/>
    <property type="match status" value="1"/>
</dbReference>
<evidence type="ECO:0008006" key="3">
    <source>
        <dbReference type="Google" id="ProtNLM"/>
    </source>
</evidence>
<evidence type="ECO:0000313" key="2">
    <source>
        <dbReference type="Proteomes" id="UP000537204"/>
    </source>
</evidence>
<proteinExistence type="predicted"/>
<gene>
    <name evidence="1" type="ORF">HDE68_003183</name>
</gene>
<dbReference type="InterPro" id="IPR025332">
    <property type="entry name" value="DUF4238"/>
</dbReference>
<reference evidence="1 2" key="1">
    <citation type="submission" date="2020-08" db="EMBL/GenBank/DDBJ databases">
        <title>Genomic Encyclopedia of Type Strains, Phase IV (KMG-V): Genome sequencing to study the core and pangenomes of soil and plant-associated prokaryotes.</title>
        <authorList>
            <person name="Whitman W."/>
        </authorList>
    </citation>
    <scope>NUCLEOTIDE SEQUENCE [LARGE SCALE GENOMIC DNA]</scope>
    <source>
        <strain evidence="1 2">S3M1</strain>
    </source>
</reference>
<name>A0A7W9E141_9SPHI</name>
<organism evidence="1 2">
    <name type="scientific">Pedobacter cryoconitis</name>
    <dbReference type="NCBI Taxonomy" id="188932"/>
    <lineage>
        <taxon>Bacteria</taxon>
        <taxon>Pseudomonadati</taxon>
        <taxon>Bacteroidota</taxon>
        <taxon>Sphingobacteriia</taxon>
        <taxon>Sphingobacteriales</taxon>
        <taxon>Sphingobacteriaceae</taxon>
        <taxon>Pedobacter</taxon>
    </lineage>
</organism>
<protein>
    <recommendedName>
        <fullName evidence="3">DUF4238 domain-containing protein</fullName>
    </recommendedName>
</protein>
<comment type="caution">
    <text evidence="1">The sequence shown here is derived from an EMBL/GenBank/DDBJ whole genome shotgun (WGS) entry which is preliminary data.</text>
</comment>